<dbReference type="InterPro" id="IPR051320">
    <property type="entry name" value="Viral_Replic_Matur_Polypro"/>
</dbReference>
<gene>
    <name evidence="2" type="ORF">SNE40_018357</name>
</gene>
<dbReference type="InterPro" id="IPR043502">
    <property type="entry name" value="DNA/RNA_pol_sf"/>
</dbReference>
<feature type="domain" description="Reverse transcriptase" evidence="1">
    <location>
        <begin position="1"/>
        <end position="82"/>
    </location>
</feature>
<dbReference type="InterPro" id="IPR043128">
    <property type="entry name" value="Rev_trsase/Diguanyl_cyclase"/>
</dbReference>
<reference evidence="2 3" key="1">
    <citation type="submission" date="2024-01" db="EMBL/GenBank/DDBJ databases">
        <title>The genome of the rayed Mediterranean limpet Patella caerulea (Linnaeus, 1758).</title>
        <authorList>
            <person name="Anh-Thu Weber A."/>
            <person name="Halstead-Nussloch G."/>
        </authorList>
    </citation>
    <scope>NUCLEOTIDE SEQUENCE [LARGE SCALE GENOMIC DNA]</scope>
    <source>
        <strain evidence="2">AATW-2023a</strain>
        <tissue evidence="2">Whole specimen</tissue>
    </source>
</reference>
<dbReference type="CDD" id="cd01647">
    <property type="entry name" value="RT_LTR"/>
    <property type="match status" value="1"/>
</dbReference>
<dbReference type="InterPro" id="IPR000477">
    <property type="entry name" value="RT_dom"/>
</dbReference>
<dbReference type="PANTHER" id="PTHR33064">
    <property type="entry name" value="POL PROTEIN"/>
    <property type="match status" value="1"/>
</dbReference>
<keyword evidence="3" id="KW-1185">Reference proteome</keyword>
<name>A0AAN8J842_PATCE</name>
<dbReference type="AlphaFoldDB" id="A0AAN8J842"/>
<accession>A0AAN8J842</accession>
<dbReference type="PROSITE" id="PS50878">
    <property type="entry name" value="RT_POL"/>
    <property type="match status" value="1"/>
</dbReference>
<dbReference type="Proteomes" id="UP001347796">
    <property type="component" value="Unassembled WGS sequence"/>
</dbReference>
<dbReference type="FunFam" id="3.30.70.270:FF:000003">
    <property type="entry name" value="Transposon Ty3-G Gag-Pol polyprotein"/>
    <property type="match status" value="1"/>
</dbReference>
<evidence type="ECO:0000259" key="1">
    <source>
        <dbReference type="PROSITE" id="PS50878"/>
    </source>
</evidence>
<protein>
    <recommendedName>
        <fullName evidence="1">Reverse transcriptase domain-containing protein</fullName>
    </recommendedName>
</protein>
<sequence length="149" mass="17262">MPFGLANAPMSFQMVMSDILRDMNWQYVLVYVDDIIVFSEDFEQHLGHLSTVFKKLERAGITLKPSKCRFACKKVKYLGHYFSANGTEVDNSKVDAIQTIPTPKSQHDIRHFLGLCNYYRKFTPNYAKIATPLNQLLQKNVDFNWSEEC</sequence>
<dbReference type="SUPFAM" id="SSF56672">
    <property type="entry name" value="DNA/RNA polymerases"/>
    <property type="match status" value="1"/>
</dbReference>
<comment type="caution">
    <text evidence="2">The sequence shown here is derived from an EMBL/GenBank/DDBJ whole genome shotgun (WGS) entry which is preliminary data.</text>
</comment>
<dbReference type="EMBL" id="JAZGQO010000013">
    <property type="protein sequence ID" value="KAK6171937.1"/>
    <property type="molecule type" value="Genomic_DNA"/>
</dbReference>
<evidence type="ECO:0000313" key="3">
    <source>
        <dbReference type="Proteomes" id="UP001347796"/>
    </source>
</evidence>
<organism evidence="2 3">
    <name type="scientific">Patella caerulea</name>
    <name type="common">Rayed Mediterranean limpet</name>
    <dbReference type="NCBI Taxonomy" id="87958"/>
    <lineage>
        <taxon>Eukaryota</taxon>
        <taxon>Metazoa</taxon>
        <taxon>Spiralia</taxon>
        <taxon>Lophotrochozoa</taxon>
        <taxon>Mollusca</taxon>
        <taxon>Gastropoda</taxon>
        <taxon>Patellogastropoda</taxon>
        <taxon>Patelloidea</taxon>
        <taxon>Patellidae</taxon>
        <taxon>Patella</taxon>
    </lineage>
</organism>
<dbReference type="Gene3D" id="3.30.70.270">
    <property type="match status" value="2"/>
</dbReference>
<proteinExistence type="predicted"/>
<dbReference type="Pfam" id="PF00078">
    <property type="entry name" value="RVT_1"/>
    <property type="match status" value="1"/>
</dbReference>
<evidence type="ECO:0000313" key="2">
    <source>
        <dbReference type="EMBL" id="KAK6171937.1"/>
    </source>
</evidence>
<dbReference type="FunFam" id="3.30.70.270:FF:000020">
    <property type="entry name" value="Transposon Tf2-6 polyprotein-like Protein"/>
    <property type="match status" value="1"/>
</dbReference>
<dbReference type="PANTHER" id="PTHR33064:SF37">
    <property type="entry name" value="RIBONUCLEASE H"/>
    <property type="match status" value="1"/>
</dbReference>